<protein>
    <submittedName>
        <fullName evidence="3">Uncharacterized protein</fullName>
    </submittedName>
</protein>
<feature type="region of interest" description="Disordered" evidence="1">
    <location>
        <begin position="50"/>
        <end position="142"/>
    </location>
</feature>
<accession>A0AAN6LLU5</accession>
<evidence type="ECO:0000256" key="1">
    <source>
        <dbReference type="SAM" id="MobiDB-lite"/>
    </source>
</evidence>
<organism evidence="3 4">
    <name type="scientific">Pseudopithomyces chartarum</name>
    <dbReference type="NCBI Taxonomy" id="1892770"/>
    <lineage>
        <taxon>Eukaryota</taxon>
        <taxon>Fungi</taxon>
        <taxon>Dikarya</taxon>
        <taxon>Ascomycota</taxon>
        <taxon>Pezizomycotina</taxon>
        <taxon>Dothideomycetes</taxon>
        <taxon>Pleosporomycetidae</taxon>
        <taxon>Pleosporales</taxon>
        <taxon>Massarineae</taxon>
        <taxon>Didymosphaeriaceae</taxon>
        <taxon>Pseudopithomyces</taxon>
    </lineage>
</organism>
<dbReference type="SUPFAM" id="SSF52309">
    <property type="entry name" value="N-(deoxy)ribosyltransferase-like"/>
    <property type="match status" value="1"/>
</dbReference>
<evidence type="ECO:0000256" key="2">
    <source>
        <dbReference type="SAM" id="SignalP"/>
    </source>
</evidence>
<name>A0AAN6LLU5_9PLEO</name>
<feature type="chain" id="PRO_5042837490" evidence="2">
    <location>
        <begin position="23"/>
        <end position="311"/>
    </location>
</feature>
<evidence type="ECO:0000313" key="3">
    <source>
        <dbReference type="EMBL" id="KAK3197454.1"/>
    </source>
</evidence>
<keyword evidence="2" id="KW-0732">Signal</keyword>
<sequence length="311" mass="34327">MRVNISSLLLVCLTAVHIGAVAVPVKNGDLTLSLDSTRRTTALSYTPATHGAITLSPPATIPTLSKRAGRKKATSKKSRPKKTKKKSPPKKKKTSTKKPTKTTGGTKTRPKKPKTPTTPSGTSKTKPKKPKATQSGVPLWKTPVPSLSEISKQCRVPTNKALFWSRTAIPVKAYRAQKGFTTDSQAYPKGYTSRYRGKDAKKDALFAKRFSIAFAMKAKGVVHLMVPWEGGPPAERVFHKDEWPVLKRALKRGTVTKIIQVNPDNYAETKIYDPKEYGLTKRGEEVDLKNVPWDVNIDALRRAWGAEDVEE</sequence>
<feature type="compositionally biased region" description="Basic residues" evidence="1">
    <location>
        <begin position="67"/>
        <end position="100"/>
    </location>
</feature>
<reference evidence="3 4" key="1">
    <citation type="submission" date="2021-02" db="EMBL/GenBank/DDBJ databases">
        <title>Genome assembly of Pseudopithomyces chartarum.</title>
        <authorList>
            <person name="Jauregui R."/>
            <person name="Singh J."/>
            <person name="Voisey C."/>
        </authorList>
    </citation>
    <scope>NUCLEOTIDE SEQUENCE [LARGE SCALE GENOMIC DNA]</scope>
    <source>
        <strain evidence="3 4">AGR01</strain>
    </source>
</reference>
<dbReference type="EMBL" id="WVTA01000018">
    <property type="protein sequence ID" value="KAK3197454.1"/>
    <property type="molecule type" value="Genomic_DNA"/>
</dbReference>
<proteinExistence type="predicted"/>
<comment type="caution">
    <text evidence="3">The sequence shown here is derived from an EMBL/GenBank/DDBJ whole genome shotgun (WGS) entry which is preliminary data.</text>
</comment>
<gene>
    <name evidence="3" type="ORF">GRF29_216g257627</name>
</gene>
<keyword evidence="4" id="KW-1185">Reference proteome</keyword>
<evidence type="ECO:0000313" key="4">
    <source>
        <dbReference type="Proteomes" id="UP001280581"/>
    </source>
</evidence>
<feature type="compositionally biased region" description="Low complexity" evidence="1">
    <location>
        <begin position="115"/>
        <end position="124"/>
    </location>
</feature>
<dbReference type="Proteomes" id="UP001280581">
    <property type="component" value="Unassembled WGS sequence"/>
</dbReference>
<dbReference type="AlphaFoldDB" id="A0AAN6LLU5"/>
<feature type="signal peptide" evidence="2">
    <location>
        <begin position="1"/>
        <end position="22"/>
    </location>
</feature>